<evidence type="ECO:0000313" key="2">
    <source>
        <dbReference type="Proteomes" id="UP000019140"/>
    </source>
</evidence>
<sequence>MDELFALLSAVKDGEVTEADAIKRLSRSPHWVWVAMDPVYKLILAVDVGDRTLAMAQHLVHQVTQVLAPDCAPLFLTDGFREYLTALVGHYGQWIQPERRQAKGPKPKPRWMPLPGLLYAQVVKLYRRRRIAGVKHRVIFGARETIESILAKRGWKINTAFIERLNLDFRQHVAAIGRRVNTLCKHEAGLRQQLALFHTYHNFVLPHASLRLPLSETTSTRRWQARTPAMAAGLTDHIWSLREVLRFRVPPWPRPHVE</sequence>
<dbReference type="EMBL" id="AZHX01000751">
    <property type="protein sequence ID" value="ETX06239.1"/>
    <property type="molecule type" value="Genomic_DNA"/>
</dbReference>
<accession>W4M7A6</accession>
<comment type="caution">
    <text evidence="1">The sequence shown here is derived from an EMBL/GenBank/DDBJ whole genome shotgun (WGS) entry which is preliminary data.</text>
</comment>
<keyword evidence="2" id="KW-1185">Reference proteome</keyword>
<protein>
    <submittedName>
        <fullName evidence="1">Uncharacterized protein</fullName>
    </submittedName>
</protein>
<name>W4M7A6_9BACT</name>
<dbReference type="Proteomes" id="UP000019140">
    <property type="component" value="Unassembled WGS sequence"/>
</dbReference>
<dbReference type="AlphaFoldDB" id="W4M7A6"/>
<reference evidence="1 2" key="1">
    <citation type="journal article" date="2014" name="Nature">
        <title>An environmental bacterial taxon with a large and distinct metabolic repertoire.</title>
        <authorList>
            <person name="Wilson M.C."/>
            <person name="Mori T."/>
            <person name="Ruckert C."/>
            <person name="Uria A.R."/>
            <person name="Helf M.J."/>
            <person name="Takada K."/>
            <person name="Gernert C."/>
            <person name="Steffens U.A."/>
            <person name="Heycke N."/>
            <person name="Schmitt S."/>
            <person name="Rinke C."/>
            <person name="Helfrich E.J."/>
            <person name="Brachmann A.O."/>
            <person name="Gurgui C."/>
            <person name="Wakimoto T."/>
            <person name="Kracht M."/>
            <person name="Crusemann M."/>
            <person name="Hentschel U."/>
            <person name="Abe I."/>
            <person name="Matsunaga S."/>
            <person name="Kalinowski J."/>
            <person name="Takeyama H."/>
            <person name="Piel J."/>
        </authorList>
    </citation>
    <scope>NUCLEOTIDE SEQUENCE [LARGE SCALE GENOMIC DNA]</scope>
    <source>
        <strain evidence="2">TSY2</strain>
    </source>
</reference>
<dbReference type="HOGENOM" id="CLU_054009_2_0_7"/>
<evidence type="ECO:0000313" key="1">
    <source>
        <dbReference type="EMBL" id="ETX06239.1"/>
    </source>
</evidence>
<gene>
    <name evidence="1" type="ORF">ETSY2_18295</name>
</gene>
<proteinExistence type="predicted"/>
<dbReference type="PATRIC" id="fig|1429439.4.peg.3104"/>
<organism evidence="1 2">
    <name type="scientific">Candidatus Entotheonella gemina</name>
    <dbReference type="NCBI Taxonomy" id="1429439"/>
    <lineage>
        <taxon>Bacteria</taxon>
        <taxon>Pseudomonadati</taxon>
        <taxon>Nitrospinota/Tectimicrobiota group</taxon>
        <taxon>Candidatus Tectimicrobiota</taxon>
        <taxon>Candidatus Entotheonellia</taxon>
        <taxon>Candidatus Entotheonellales</taxon>
        <taxon>Candidatus Entotheonellaceae</taxon>
        <taxon>Candidatus Entotheonella</taxon>
    </lineage>
</organism>